<accession>A0A8J6NGB9</accession>
<protein>
    <recommendedName>
        <fullName evidence="4">YbbR-like domain-containing protein</fullName>
    </recommendedName>
</protein>
<proteinExistence type="predicted"/>
<organism evidence="2 3">
    <name type="scientific">Candidatus Desulfobia pelagia</name>
    <dbReference type="NCBI Taxonomy" id="2841692"/>
    <lineage>
        <taxon>Bacteria</taxon>
        <taxon>Pseudomonadati</taxon>
        <taxon>Thermodesulfobacteriota</taxon>
        <taxon>Desulfobulbia</taxon>
        <taxon>Desulfobulbales</taxon>
        <taxon>Desulfobulbaceae</taxon>
        <taxon>Candidatus Desulfobia</taxon>
    </lineage>
</organism>
<evidence type="ECO:0000256" key="1">
    <source>
        <dbReference type="SAM" id="Phobius"/>
    </source>
</evidence>
<dbReference type="Proteomes" id="UP000614424">
    <property type="component" value="Unassembled WGS sequence"/>
</dbReference>
<keyword evidence="1" id="KW-0812">Transmembrane</keyword>
<feature type="transmembrane region" description="Helical" evidence="1">
    <location>
        <begin position="21"/>
        <end position="39"/>
    </location>
</feature>
<reference evidence="2 3" key="1">
    <citation type="submission" date="2020-08" db="EMBL/GenBank/DDBJ databases">
        <title>Bridging the membrane lipid divide: bacteria of the FCB group superphylum have the potential to synthesize archaeal ether lipids.</title>
        <authorList>
            <person name="Villanueva L."/>
            <person name="Von Meijenfeldt F.A.B."/>
            <person name="Westbye A.B."/>
            <person name="Yadav S."/>
            <person name="Hopmans E.C."/>
            <person name="Dutilh B.E."/>
            <person name="Sinninghe Damste J.S."/>
        </authorList>
    </citation>
    <scope>NUCLEOTIDE SEQUENCE [LARGE SCALE GENOMIC DNA]</scope>
    <source>
        <strain evidence="2">NIOZ-UU47</strain>
    </source>
</reference>
<dbReference type="EMBL" id="JACNJZ010000135">
    <property type="protein sequence ID" value="MBC8318159.1"/>
    <property type="molecule type" value="Genomic_DNA"/>
</dbReference>
<evidence type="ECO:0000313" key="2">
    <source>
        <dbReference type="EMBL" id="MBC8318159.1"/>
    </source>
</evidence>
<comment type="caution">
    <text evidence="2">The sequence shown here is derived from an EMBL/GenBank/DDBJ whole genome shotgun (WGS) entry which is preliminary data.</text>
</comment>
<dbReference type="Pfam" id="PF07949">
    <property type="entry name" value="YbbR"/>
    <property type="match status" value="2"/>
</dbReference>
<keyword evidence="1" id="KW-0472">Membrane</keyword>
<dbReference type="PANTHER" id="PTHR37804:SF1">
    <property type="entry name" value="CDAA REGULATORY PROTEIN CDAR"/>
    <property type="match status" value="1"/>
</dbReference>
<dbReference type="PANTHER" id="PTHR37804">
    <property type="entry name" value="CDAA REGULATORY PROTEIN CDAR"/>
    <property type="match status" value="1"/>
</dbReference>
<keyword evidence="1" id="KW-1133">Transmembrane helix</keyword>
<dbReference type="InterPro" id="IPR012505">
    <property type="entry name" value="YbbR"/>
</dbReference>
<dbReference type="Gene3D" id="2.170.120.30">
    <property type="match status" value="2"/>
</dbReference>
<dbReference type="InterPro" id="IPR053154">
    <property type="entry name" value="c-di-AMP_regulator"/>
</dbReference>
<gene>
    <name evidence="2" type="ORF">H8E41_09650</name>
</gene>
<sequence length="332" mass="37134">MEKLAAAQINFWRNKAWPKNWVLKLFSFFFALFLWYFVVGEDKVDMTVSIPVEIVNLPQNLVISNQFKNQIEITVNGPRGLIRRITERHISRSVDLSNATPGTIVVKNTPETISLPSGVRLLRIKPTDIILQMDKLIQKNIPIIAVTHGTPKEGFQLVSITTEPSAVPLTGPQLVLEKEKRFSTIPIDIEGLSHSTQITTSLDQSQDITDLVGETIVTAHIVIEEKRVLKTIKNIPVHIELTPKNIDYTLKHNDVTVEASIPLSQSLDKKKLINLFTAKIKLENLPPGTHTLPVEIVAEKGIRISSVDPETISVEIKSIEEIPRQEIAPKGP</sequence>
<evidence type="ECO:0000313" key="3">
    <source>
        <dbReference type="Proteomes" id="UP000614424"/>
    </source>
</evidence>
<name>A0A8J6NGB9_9BACT</name>
<evidence type="ECO:0008006" key="4">
    <source>
        <dbReference type="Google" id="ProtNLM"/>
    </source>
</evidence>
<dbReference type="AlphaFoldDB" id="A0A8J6NGB9"/>